<evidence type="ECO:0000256" key="1">
    <source>
        <dbReference type="ARBA" id="ARBA00013160"/>
    </source>
</evidence>
<dbReference type="EC" id="6.1.1.1" evidence="1"/>
<dbReference type="PANTHER" id="PTHR46264:SF4">
    <property type="entry name" value="TYROSINE--TRNA LIGASE, CYTOPLASMIC"/>
    <property type="match status" value="1"/>
</dbReference>
<dbReference type="InterPro" id="IPR001611">
    <property type="entry name" value="Leu-rich_rpt"/>
</dbReference>
<dbReference type="PANTHER" id="PTHR46264">
    <property type="entry name" value="TYROSINE-TRNA LIGASE"/>
    <property type="match status" value="1"/>
</dbReference>
<gene>
    <name evidence="5" type="ORF">GOBAR_AA02658</name>
</gene>
<comment type="catalytic activity">
    <reaction evidence="3">
        <text>tRNA(Tyr) + L-tyrosine + ATP = L-tyrosyl-tRNA(Tyr) + AMP + diphosphate + H(+)</text>
        <dbReference type="Rhea" id="RHEA:10220"/>
        <dbReference type="Rhea" id="RHEA-COMP:9706"/>
        <dbReference type="Rhea" id="RHEA-COMP:9707"/>
        <dbReference type="ChEBI" id="CHEBI:15378"/>
        <dbReference type="ChEBI" id="CHEBI:30616"/>
        <dbReference type="ChEBI" id="CHEBI:33019"/>
        <dbReference type="ChEBI" id="CHEBI:58315"/>
        <dbReference type="ChEBI" id="CHEBI:78442"/>
        <dbReference type="ChEBI" id="CHEBI:78536"/>
        <dbReference type="ChEBI" id="CHEBI:456215"/>
        <dbReference type="EC" id="6.1.1.1"/>
    </reaction>
</comment>
<dbReference type="SUPFAM" id="SSF52374">
    <property type="entry name" value="Nucleotidylyl transferase"/>
    <property type="match status" value="1"/>
</dbReference>
<evidence type="ECO:0000313" key="6">
    <source>
        <dbReference type="Proteomes" id="UP000239757"/>
    </source>
</evidence>
<name>A0A2P5YQQ2_GOSBA</name>
<proteinExistence type="predicted"/>
<dbReference type="GO" id="GO:0004831">
    <property type="term" value="F:tyrosine-tRNA ligase activity"/>
    <property type="evidence" value="ECO:0007669"/>
    <property type="project" value="UniProtKB-EC"/>
</dbReference>
<dbReference type="GO" id="GO:0005737">
    <property type="term" value="C:cytoplasm"/>
    <property type="evidence" value="ECO:0007669"/>
    <property type="project" value="TreeGrafter"/>
</dbReference>
<organism evidence="5 6">
    <name type="scientific">Gossypium barbadense</name>
    <name type="common">Sea Island cotton</name>
    <name type="synonym">Hibiscus barbadensis</name>
    <dbReference type="NCBI Taxonomy" id="3634"/>
    <lineage>
        <taxon>Eukaryota</taxon>
        <taxon>Viridiplantae</taxon>
        <taxon>Streptophyta</taxon>
        <taxon>Embryophyta</taxon>
        <taxon>Tracheophyta</taxon>
        <taxon>Spermatophyta</taxon>
        <taxon>Magnoliopsida</taxon>
        <taxon>eudicotyledons</taxon>
        <taxon>Gunneridae</taxon>
        <taxon>Pentapetalae</taxon>
        <taxon>rosids</taxon>
        <taxon>malvids</taxon>
        <taxon>Malvales</taxon>
        <taxon>Malvaceae</taxon>
        <taxon>Malvoideae</taxon>
        <taxon>Gossypium</taxon>
    </lineage>
</organism>
<feature type="compositionally biased region" description="Polar residues" evidence="4">
    <location>
        <begin position="1"/>
        <end position="16"/>
    </location>
</feature>
<feature type="region of interest" description="Disordered" evidence="4">
    <location>
        <begin position="1"/>
        <end position="35"/>
    </location>
</feature>
<evidence type="ECO:0000256" key="4">
    <source>
        <dbReference type="SAM" id="MobiDB-lite"/>
    </source>
</evidence>
<dbReference type="EMBL" id="KZ662886">
    <property type="protein sequence ID" value="PPS17925.1"/>
    <property type="molecule type" value="Genomic_DNA"/>
</dbReference>
<dbReference type="SUPFAM" id="SSF52075">
    <property type="entry name" value="Outer arm dynein light chain 1"/>
    <property type="match status" value="1"/>
</dbReference>
<dbReference type="PROSITE" id="PS51450">
    <property type="entry name" value="LRR"/>
    <property type="match status" value="1"/>
</dbReference>
<sequence>MADQSPADQTPPSSGMQSLSVDSQPPSSSSTPQMSLEEKFKIIRSVGEECIQEDELLNLLNHKPEPICYDGFEPSGRMHIALADICQLGMDQRKVNVLAREFKNFEMLEELDISDNQIRVLPESFRLLSKLRVFRADETPLEVPPREVIKLGAQAVVEFMADLIAKRDTKAAPPKKEKVIVLVRSETEPCFTNFDPVMFRVWVSIFQTARGPICLQGSLFSRKPEVSLENSPGIVSASLWCCCAVTLILQPAAVLIHELAKRRLPFSLAYFAALNQPIISEMISVSKFPVCDAQKRHLSVVRLGVQCVSNAHANHGTRAYPLFPRTSGVDCEHYYRECTSLGLRYCRRSVEVIFGAKCITFALHGYF</sequence>
<dbReference type="Gene3D" id="3.40.50.620">
    <property type="entry name" value="HUPs"/>
    <property type="match status" value="1"/>
</dbReference>
<dbReference type="GO" id="GO:0006437">
    <property type="term" value="P:tyrosyl-tRNA aminoacylation"/>
    <property type="evidence" value="ECO:0007669"/>
    <property type="project" value="TreeGrafter"/>
</dbReference>
<dbReference type="Gene3D" id="3.80.10.10">
    <property type="entry name" value="Ribonuclease Inhibitor"/>
    <property type="match status" value="1"/>
</dbReference>
<protein>
    <recommendedName>
        <fullName evidence="1">tyrosine--tRNA ligase</fullName>
        <ecNumber evidence="1">6.1.1.1</ecNumber>
    </recommendedName>
    <alternativeName>
        <fullName evidence="2">Tyrosyl-tRNA synthetase</fullName>
    </alternativeName>
</protein>
<evidence type="ECO:0000313" key="5">
    <source>
        <dbReference type="EMBL" id="PPS17925.1"/>
    </source>
</evidence>
<evidence type="ECO:0000256" key="2">
    <source>
        <dbReference type="ARBA" id="ARBA00033323"/>
    </source>
</evidence>
<dbReference type="AlphaFoldDB" id="A0A2P5YQQ2"/>
<reference evidence="5 6" key="1">
    <citation type="submission" date="2015-01" db="EMBL/GenBank/DDBJ databases">
        <title>Genome of allotetraploid Gossypium barbadense reveals genomic plasticity and fiber elongation in cotton evolution.</title>
        <authorList>
            <person name="Chen X."/>
            <person name="Liu X."/>
            <person name="Zhao B."/>
            <person name="Zheng H."/>
            <person name="Hu Y."/>
            <person name="Lu G."/>
            <person name="Yang C."/>
            <person name="Chen J."/>
            <person name="Shan C."/>
            <person name="Zhang L."/>
            <person name="Zhou Y."/>
            <person name="Wang L."/>
            <person name="Guo W."/>
            <person name="Bai Y."/>
            <person name="Ruan J."/>
            <person name="Shangguan X."/>
            <person name="Mao Y."/>
            <person name="Jiang J."/>
            <person name="Zhu Y."/>
            <person name="Lei J."/>
            <person name="Kang H."/>
            <person name="Chen S."/>
            <person name="He X."/>
            <person name="Wang R."/>
            <person name="Wang Y."/>
            <person name="Chen J."/>
            <person name="Wang L."/>
            <person name="Yu S."/>
            <person name="Wang B."/>
            <person name="Wei J."/>
            <person name="Song S."/>
            <person name="Lu X."/>
            <person name="Gao Z."/>
            <person name="Gu W."/>
            <person name="Deng X."/>
            <person name="Ma D."/>
            <person name="Wang S."/>
            <person name="Liang W."/>
            <person name="Fang L."/>
            <person name="Cai C."/>
            <person name="Zhu X."/>
            <person name="Zhou B."/>
            <person name="Zhang Y."/>
            <person name="Chen Z."/>
            <person name="Xu S."/>
            <person name="Zhu R."/>
            <person name="Wang S."/>
            <person name="Zhang T."/>
            <person name="Zhao G."/>
        </authorList>
    </citation>
    <scope>NUCLEOTIDE SEQUENCE [LARGE SCALE GENOMIC DNA]</scope>
    <source>
        <strain evidence="6">cv. Xinhai21</strain>
        <tissue evidence="5">Leaf</tissue>
    </source>
</reference>
<feature type="compositionally biased region" description="Low complexity" evidence="4">
    <location>
        <begin position="17"/>
        <end position="35"/>
    </location>
</feature>
<dbReference type="InterPro" id="IPR014729">
    <property type="entry name" value="Rossmann-like_a/b/a_fold"/>
</dbReference>
<dbReference type="Proteomes" id="UP000239757">
    <property type="component" value="Unassembled WGS sequence"/>
</dbReference>
<dbReference type="InterPro" id="IPR032675">
    <property type="entry name" value="LRR_dom_sf"/>
</dbReference>
<dbReference type="InterPro" id="IPR050489">
    <property type="entry name" value="Tyr-tRNA_synthase"/>
</dbReference>
<evidence type="ECO:0000256" key="3">
    <source>
        <dbReference type="ARBA" id="ARBA00048248"/>
    </source>
</evidence>
<accession>A0A2P5YQQ2</accession>